<organism evidence="1 2">
    <name type="scientific">Naganishia friedmannii</name>
    <dbReference type="NCBI Taxonomy" id="89922"/>
    <lineage>
        <taxon>Eukaryota</taxon>
        <taxon>Fungi</taxon>
        <taxon>Dikarya</taxon>
        <taxon>Basidiomycota</taxon>
        <taxon>Agaricomycotina</taxon>
        <taxon>Tremellomycetes</taxon>
        <taxon>Filobasidiales</taxon>
        <taxon>Filobasidiaceae</taxon>
        <taxon>Naganishia</taxon>
    </lineage>
</organism>
<evidence type="ECO:0000313" key="2">
    <source>
        <dbReference type="Proteomes" id="UP001227268"/>
    </source>
</evidence>
<evidence type="ECO:0000313" key="1">
    <source>
        <dbReference type="EMBL" id="KAJ9100498.1"/>
    </source>
</evidence>
<sequence length="129" mass="13694">MPGPQPKMKAGYDNSGRKLPATSSTATSTIVPGGAVPNRRSVFQSYQGLSRPARIAISGSFFLFALAGYYYEPYVLPLPNQQYDGYSGRAAAAAVAGEGREGGVLVDAREGERVPVRLRVVDRSATRGV</sequence>
<keyword evidence="2" id="KW-1185">Reference proteome</keyword>
<reference evidence="1" key="1">
    <citation type="submission" date="2023-04" db="EMBL/GenBank/DDBJ databases">
        <title>Draft Genome sequencing of Naganishia species isolated from polar environments using Oxford Nanopore Technology.</title>
        <authorList>
            <person name="Leo P."/>
            <person name="Venkateswaran K."/>
        </authorList>
    </citation>
    <scope>NUCLEOTIDE SEQUENCE</scope>
    <source>
        <strain evidence="1">MNA-CCFEE 5423</strain>
    </source>
</reference>
<dbReference type="EMBL" id="JASBWT010000011">
    <property type="protein sequence ID" value="KAJ9100498.1"/>
    <property type="molecule type" value="Genomic_DNA"/>
</dbReference>
<protein>
    <submittedName>
        <fullName evidence="1">Uncharacterized protein</fullName>
    </submittedName>
</protein>
<name>A0ACC2VMX1_9TREE</name>
<gene>
    <name evidence="1" type="ORF">QFC21_003537</name>
</gene>
<dbReference type="Proteomes" id="UP001227268">
    <property type="component" value="Unassembled WGS sequence"/>
</dbReference>
<comment type="caution">
    <text evidence="1">The sequence shown here is derived from an EMBL/GenBank/DDBJ whole genome shotgun (WGS) entry which is preliminary data.</text>
</comment>
<accession>A0ACC2VMX1</accession>
<proteinExistence type="predicted"/>